<dbReference type="InterPro" id="IPR024522">
    <property type="entry name" value="DUF3789"/>
</dbReference>
<dbReference type="Proteomes" id="UP000294613">
    <property type="component" value="Unassembled WGS sequence"/>
</dbReference>
<name>A0A4R3J3Y9_9FIRM</name>
<sequence length="36" mass="3944">MLNFLCGMWAGSTIGVLVMCLIQGGKEGEVREDKEK</sequence>
<accession>A0A4R3J3Y9</accession>
<dbReference type="Pfam" id="PF12664">
    <property type="entry name" value="DUF3789"/>
    <property type="match status" value="1"/>
</dbReference>
<dbReference type="GeneID" id="97506562"/>
<protein>
    <submittedName>
        <fullName evidence="1">Uncharacterized protein DUF3789</fullName>
    </submittedName>
</protein>
<evidence type="ECO:0000313" key="1">
    <source>
        <dbReference type="EMBL" id="TCS59854.1"/>
    </source>
</evidence>
<gene>
    <name evidence="1" type="ORF">EDD74_1509</name>
</gene>
<dbReference type="RefSeq" id="WP_009262774.1">
    <property type="nucleotide sequence ID" value="NZ_AP031411.1"/>
</dbReference>
<proteinExistence type="predicted"/>
<dbReference type="EMBL" id="SLZV01000050">
    <property type="protein sequence ID" value="TCS59854.1"/>
    <property type="molecule type" value="Genomic_DNA"/>
</dbReference>
<evidence type="ECO:0000313" key="2">
    <source>
        <dbReference type="Proteomes" id="UP000294613"/>
    </source>
</evidence>
<dbReference type="AlphaFoldDB" id="A0A4R3J3Y9"/>
<organism evidence="1 2">
    <name type="scientific">Faecalimonas umbilicata</name>
    <dbReference type="NCBI Taxonomy" id="1912855"/>
    <lineage>
        <taxon>Bacteria</taxon>
        <taxon>Bacillati</taxon>
        <taxon>Bacillota</taxon>
        <taxon>Clostridia</taxon>
        <taxon>Lachnospirales</taxon>
        <taxon>Lachnospiraceae</taxon>
        <taxon>Faecalimonas</taxon>
    </lineage>
</organism>
<reference evidence="1 2" key="1">
    <citation type="submission" date="2019-03" db="EMBL/GenBank/DDBJ databases">
        <title>Genomic Encyclopedia of Type Strains, Phase IV (KMG-IV): sequencing the most valuable type-strain genomes for metagenomic binning, comparative biology and taxonomic classification.</title>
        <authorList>
            <person name="Goeker M."/>
        </authorList>
    </citation>
    <scope>NUCLEOTIDE SEQUENCE [LARGE SCALE GENOMIC DNA]</scope>
    <source>
        <strain evidence="1 2">DSM 103426</strain>
    </source>
</reference>
<comment type="caution">
    <text evidence="1">The sequence shown here is derived from an EMBL/GenBank/DDBJ whole genome shotgun (WGS) entry which is preliminary data.</text>
</comment>